<name>A0A0G4FLD0_9ALVE</name>
<dbReference type="EMBL" id="CDMZ01000461">
    <property type="protein sequence ID" value="CEM14813.1"/>
    <property type="molecule type" value="Genomic_DNA"/>
</dbReference>
<organism evidence="1">
    <name type="scientific">Chromera velia CCMP2878</name>
    <dbReference type="NCBI Taxonomy" id="1169474"/>
    <lineage>
        <taxon>Eukaryota</taxon>
        <taxon>Sar</taxon>
        <taxon>Alveolata</taxon>
        <taxon>Colpodellida</taxon>
        <taxon>Chromeraceae</taxon>
        <taxon>Chromera</taxon>
    </lineage>
</organism>
<evidence type="ECO:0000313" key="1">
    <source>
        <dbReference type="EMBL" id="CEM14813.1"/>
    </source>
</evidence>
<sequence>VKFHTKELKFITRITRIELSIPKGYFEEWQSYYDALKANREEDKKDDEKK</sequence>
<accession>A0A0G4FLD0</accession>
<feature type="non-terminal residue" evidence="1">
    <location>
        <position position="1"/>
    </location>
</feature>
<gene>
    <name evidence="1" type="ORF">Cvel_17628</name>
</gene>
<dbReference type="AlphaFoldDB" id="A0A0G4FLD0"/>
<protein>
    <submittedName>
        <fullName evidence="1">Uncharacterized protein</fullName>
    </submittedName>
</protein>
<dbReference type="VEuPathDB" id="CryptoDB:Cvel_17628"/>
<reference evidence="1" key="1">
    <citation type="submission" date="2014-11" db="EMBL/GenBank/DDBJ databases">
        <authorList>
            <person name="Otto D Thomas"/>
            <person name="Naeem Raeece"/>
        </authorList>
    </citation>
    <scope>NUCLEOTIDE SEQUENCE</scope>
</reference>
<proteinExistence type="predicted"/>